<sequence>MERQRNRFLVAGESSGTIPSIQSYLGDDLCMEIFSRLPLKALHRQKCVCKSWNRLISSEEFQKRVVMPLGVFYPYQPNTFRPESYRYVSLADENHGDGGIRHICLSFVPRSPMEMVDSCNGLVVVLWMDSFEGAFAVEYFVCNPLTKRWVALPKPQRWNLQDALKLVYDPAVSPEFQIVHLLLPDSWETAAVKVEIFSSVAGNWVESAHPCSPVPDGRVLPRHEPNFVDGIVYLLNLPSFIVSFNYRDGGCHLIKLPEVRHYSFLRPARDCMYYVSYDNTQIRIWTVEDTSAREWTLKYTISTATFQHQVTMPICDRFWDDLYLCNFQPFDIIPERGVILLKSHCKVFSCSYRNPRLVELRSTGECVGSTFHGVWFSETVFTSKVCPKALSKIPSWARYAYAGEE</sequence>
<dbReference type="InterPro" id="IPR055290">
    <property type="entry name" value="At3g26010-like"/>
</dbReference>
<evidence type="ECO:0000259" key="1">
    <source>
        <dbReference type="SMART" id="SM00256"/>
    </source>
</evidence>
<accession>A0AAV7F7Y5</accession>
<dbReference type="EMBL" id="JAINDJ010000002">
    <property type="protein sequence ID" value="KAG9457208.1"/>
    <property type="molecule type" value="Genomic_DNA"/>
</dbReference>
<comment type="caution">
    <text evidence="2">The sequence shown here is derived from an EMBL/GenBank/DDBJ whole genome shotgun (WGS) entry which is preliminary data.</text>
</comment>
<dbReference type="SMART" id="SM00256">
    <property type="entry name" value="FBOX"/>
    <property type="match status" value="1"/>
</dbReference>
<dbReference type="PANTHER" id="PTHR35546:SF130">
    <property type="entry name" value="EXPRESSED PROTEIN"/>
    <property type="match status" value="1"/>
</dbReference>
<dbReference type="InterPro" id="IPR056592">
    <property type="entry name" value="Beta-prop_At3g26010-like"/>
</dbReference>
<name>A0AAV7F7Y5_ARIFI</name>
<organism evidence="2 3">
    <name type="scientific">Aristolochia fimbriata</name>
    <name type="common">White veined hardy Dutchman's pipe vine</name>
    <dbReference type="NCBI Taxonomy" id="158543"/>
    <lineage>
        <taxon>Eukaryota</taxon>
        <taxon>Viridiplantae</taxon>
        <taxon>Streptophyta</taxon>
        <taxon>Embryophyta</taxon>
        <taxon>Tracheophyta</taxon>
        <taxon>Spermatophyta</taxon>
        <taxon>Magnoliopsida</taxon>
        <taxon>Magnoliidae</taxon>
        <taxon>Piperales</taxon>
        <taxon>Aristolochiaceae</taxon>
        <taxon>Aristolochia</taxon>
    </lineage>
</organism>
<dbReference type="Pfam" id="PF24750">
    <property type="entry name" value="b-prop_At3g26010-like"/>
    <property type="match status" value="1"/>
</dbReference>
<dbReference type="SUPFAM" id="SSF81383">
    <property type="entry name" value="F-box domain"/>
    <property type="match status" value="1"/>
</dbReference>
<dbReference type="PANTHER" id="PTHR35546">
    <property type="entry name" value="F-BOX PROTEIN INTERACTION DOMAIN PROTEIN-RELATED"/>
    <property type="match status" value="1"/>
</dbReference>
<feature type="domain" description="F-box" evidence="1">
    <location>
        <begin position="25"/>
        <end position="65"/>
    </location>
</feature>
<dbReference type="Pfam" id="PF12937">
    <property type="entry name" value="F-box-like"/>
    <property type="match status" value="1"/>
</dbReference>
<protein>
    <recommendedName>
        <fullName evidence="1">F-box domain-containing protein</fullName>
    </recommendedName>
</protein>
<proteinExistence type="predicted"/>
<evidence type="ECO:0000313" key="2">
    <source>
        <dbReference type="EMBL" id="KAG9457208.1"/>
    </source>
</evidence>
<dbReference type="InterPro" id="IPR036047">
    <property type="entry name" value="F-box-like_dom_sf"/>
</dbReference>
<keyword evidence="3" id="KW-1185">Reference proteome</keyword>
<dbReference type="Proteomes" id="UP000825729">
    <property type="component" value="Unassembled WGS sequence"/>
</dbReference>
<dbReference type="AlphaFoldDB" id="A0AAV7F7Y5"/>
<dbReference type="CDD" id="cd22157">
    <property type="entry name" value="F-box_AtFBW1-like"/>
    <property type="match status" value="1"/>
</dbReference>
<evidence type="ECO:0000313" key="3">
    <source>
        <dbReference type="Proteomes" id="UP000825729"/>
    </source>
</evidence>
<reference evidence="2 3" key="1">
    <citation type="submission" date="2021-07" db="EMBL/GenBank/DDBJ databases">
        <title>The Aristolochia fimbriata genome: insights into angiosperm evolution, floral development and chemical biosynthesis.</title>
        <authorList>
            <person name="Jiao Y."/>
        </authorList>
    </citation>
    <scope>NUCLEOTIDE SEQUENCE [LARGE SCALE GENOMIC DNA]</scope>
    <source>
        <strain evidence="2">IBCAS-2021</strain>
        <tissue evidence="2">Leaf</tissue>
    </source>
</reference>
<dbReference type="Gene3D" id="1.20.1280.50">
    <property type="match status" value="1"/>
</dbReference>
<gene>
    <name evidence="2" type="ORF">H6P81_001716</name>
</gene>
<dbReference type="InterPro" id="IPR001810">
    <property type="entry name" value="F-box_dom"/>
</dbReference>